<protein>
    <submittedName>
        <fullName evidence="3">Thioredoxin family protein</fullName>
    </submittedName>
</protein>
<sequence>MKTIRLLAALAFTTIAGFAQALDIAPWSAADFAQQQAAGKAVALHFHADWCPTCRAQQKVFDGWRGDAAVPGRLLVVDYDNARELRRQLGVRMQSTLIVFKGDKEVARLAGDTDPAKLRAALEAAR</sequence>
<reference evidence="3 4" key="1">
    <citation type="submission" date="2024-04" db="EMBL/GenBank/DDBJ databases">
        <title>Dissimilatory iodate-reducing microorganisms contribute to the enrichment of iodine in groundwater.</title>
        <authorList>
            <person name="Jiang Z."/>
        </authorList>
    </citation>
    <scope>NUCLEOTIDE SEQUENCE [LARGE SCALE GENOMIC DNA]</scope>
    <source>
        <strain evidence="3 4">NCP973</strain>
    </source>
</reference>
<dbReference type="RefSeq" id="WP_341744354.1">
    <property type="nucleotide sequence ID" value="NZ_CP151406.1"/>
</dbReference>
<dbReference type="CDD" id="cd02947">
    <property type="entry name" value="TRX_family"/>
    <property type="match status" value="1"/>
</dbReference>
<organism evidence="3 4">
    <name type="scientific">Azonexus hydrophilus</name>
    <dbReference type="NCBI Taxonomy" id="418702"/>
    <lineage>
        <taxon>Bacteria</taxon>
        <taxon>Pseudomonadati</taxon>
        <taxon>Pseudomonadota</taxon>
        <taxon>Betaproteobacteria</taxon>
        <taxon>Rhodocyclales</taxon>
        <taxon>Azonexaceae</taxon>
        <taxon>Azonexus</taxon>
    </lineage>
</organism>
<name>A0ABZ2XJI4_9RHOO</name>
<gene>
    <name evidence="3" type="ORF">AADV58_06435</name>
</gene>
<keyword evidence="4" id="KW-1185">Reference proteome</keyword>
<feature type="signal peptide" evidence="1">
    <location>
        <begin position="1"/>
        <end position="21"/>
    </location>
</feature>
<dbReference type="SUPFAM" id="SSF52833">
    <property type="entry name" value="Thioredoxin-like"/>
    <property type="match status" value="1"/>
</dbReference>
<evidence type="ECO:0000259" key="2">
    <source>
        <dbReference type="PROSITE" id="PS51352"/>
    </source>
</evidence>
<dbReference type="InterPro" id="IPR036249">
    <property type="entry name" value="Thioredoxin-like_sf"/>
</dbReference>
<keyword evidence="1" id="KW-0732">Signal</keyword>
<feature type="domain" description="Thioredoxin" evidence="2">
    <location>
        <begin position="1"/>
        <end position="126"/>
    </location>
</feature>
<evidence type="ECO:0000313" key="3">
    <source>
        <dbReference type="EMBL" id="WZJ22774.1"/>
    </source>
</evidence>
<accession>A0ABZ2XJI4</accession>
<evidence type="ECO:0000313" key="4">
    <source>
        <dbReference type="Proteomes" id="UP001479520"/>
    </source>
</evidence>
<dbReference type="Pfam" id="PF00085">
    <property type="entry name" value="Thioredoxin"/>
    <property type="match status" value="1"/>
</dbReference>
<dbReference type="PROSITE" id="PS51352">
    <property type="entry name" value="THIOREDOXIN_2"/>
    <property type="match status" value="1"/>
</dbReference>
<dbReference type="EMBL" id="CP151406">
    <property type="protein sequence ID" value="WZJ22774.1"/>
    <property type="molecule type" value="Genomic_DNA"/>
</dbReference>
<dbReference type="Gene3D" id="3.40.30.10">
    <property type="entry name" value="Glutaredoxin"/>
    <property type="match status" value="1"/>
</dbReference>
<proteinExistence type="predicted"/>
<feature type="chain" id="PRO_5045152740" evidence="1">
    <location>
        <begin position="22"/>
        <end position="126"/>
    </location>
</feature>
<dbReference type="InterPro" id="IPR013766">
    <property type="entry name" value="Thioredoxin_domain"/>
</dbReference>
<evidence type="ECO:0000256" key="1">
    <source>
        <dbReference type="SAM" id="SignalP"/>
    </source>
</evidence>
<dbReference type="Proteomes" id="UP001479520">
    <property type="component" value="Chromosome"/>
</dbReference>